<dbReference type="GO" id="GO:0000156">
    <property type="term" value="F:phosphorelay response regulator activity"/>
    <property type="evidence" value="ECO:0007669"/>
    <property type="project" value="TreeGrafter"/>
</dbReference>
<dbReference type="Gene3D" id="3.30.565.10">
    <property type="entry name" value="Histidine kinase-like ATPase, C-terminal domain"/>
    <property type="match status" value="1"/>
</dbReference>
<evidence type="ECO:0000256" key="8">
    <source>
        <dbReference type="ARBA" id="ARBA00022840"/>
    </source>
</evidence>
<dbReference type="FunFam" id="3.30.565.10:FF:000006">
    <property type="entry name" value="Sensor histidine kinase WalK"/>
    <property type="match status" value="1"/>
</dbReference>
<dbReference type="GO" id="GO:0007234">
    <property type="term" value="P:osmosensory signaling via phosphorelay pathway"/>
    <property type="evidence" value="ECO:0007669"/>
    <property type="project" value="TreeGrafter"/>
</dbReference>
<dbReference type="GO" id="GO:0016020">
    <property type="term" value="C:membrane"/>
    <property type="evidence" value="ECO:0007669"/>
    <property type="project" value="UniProtKB-SubCell"/>
</dbReference>
<gene>
    <name evidence="11" type="ORF">Selli1_34150</name>
</gene>
<comment type="caution">
    <text evidence="11">The sequence shown here is derived from an EMBL/GenBank/DDBJ whole genome shotgun (WGS) entry which is preliminary data.</text>
</comment>
<dbReference type="Pfam" id="PF02518">
    <property type="entry name" value="HATPase_c"/>
    <property type="match status" value="1"/>
</dbReference>
<keyword evidence="8" id="KW-0067">ATP-binding</keyword>
<dbReference type="InterPro" id="IPR003661">
    <property type="entry name" value="HisK_dim/P_dom"/>
</dbReference>
<sequence length="321" mass="36850">MDWSIILAGLMTAALLVLGLKYIKLKKDVLTFEGKLERNMDALLSGREPDTTEEVEDTLFGKCSVRMNQIGRIWKQKEEENRASREELKSLISDISHQTRTPLSNMKAYLSLLREETQPDRQEEFLNSLDKQADKLEFLLQSMVKMSRLETGLIQVQMKTSDLCTTIRKAIEEIVPAAAGKQIALYVECPDRLWLLHDSKWTEEAIFNVLDNAVKYTQRGGEIHISVTRQEIFTKISIQDNGKGIALERQAEIFKRFYREPEVHEEPGIGIGLYLTRKILELQNGYIEVRSQEGEGSVFCLYLPESPEQNVENHKTENIAE</sequence>
<dbReference type="RefSeq" id="WP_281874279.1">
    <property type="nucleotide sequence ID" value="NZ_BSBO01000056.1"/>
</dbReference>
<keyword evidence="5" id="KW-0808">Transferase</keyword>
<keyword evidence="6" id="KW-0547">Nucleotide-binding</keyword>
<evidence type="ECO:0000256" key="5">
    <source>
        <dbReference type="ARBA" id="ARBA00022679"/>
    </source>
</evidence>
<keyword evidence="4" id="KW-0597">Phosphoprotein</keyword>
<dbReference type="SUPFAM" id="SSF55874">
    <property type="entry name" value="ATPase domain of HSP90 chaperone/DNA topoisomerase II/histidine kinase"/>
    <property type="match status" value="1"/>
</dbReference>
<dbReference type="Proteomes" id="UP001145145">
    <property type="component" value="Unassembled WGS sequence"/>
</dbReference>
<name>A0A9W6CE83_9FIRM</name>
<dbReference type="CDD" id="cd00075">
    <property type="entry name" value="HATPase"/>
    <property type="match status" value="1"/>
</dbReference>
<evidence type="ECO:0000256" key="4">
    <source>
        <dbReference type="ARBA" id="ARBA00022553"/>
    </source>
</evidence>
<dbReference type="InterPro" id="IPR036097">
    <property type="entry name" value="HisK_dim/P_sf"/>
</dbReference>
<reference evidence="11 12" key="1">
    <citation type="journal article" date="2023" name="Int. J. Syst. Evol. Microbiol.">
        <title>Sellimonas catena sp. nov., isolated from human faeces.</title>
        <authorList>
            <person name="Hisatomi A."/>
            <person name="Ohkuma M."/>
            <person name="Sakamoto M."/>
        </authorList>
    </citation>
    <scope>NUCLEOTIDE SEQUENCE [LARGE SCALE GENOMIC DNA]</scope>
    <source>
        <strain evidence="11 12">12EGH17</strain>
    </source>
</reference>
<proteinExistence type="predicted"/>
<keyword evidence="7 11" id="KW-0418">Kinase</keyword>
<dbReference type="InterPro" id="IPR005467">
    <property type="entry name" value="His_kinase_dom"/>
</dbReference>
<evidence type="ECO:0000256" key="7">
    <source>
        <dbReference type="ARBA" id="ARBA00022777"/>
    </source>
</evidence>
<dbReference type="AlphaFoldDB" id="A0A9W6CE83"/>
<dbReference type="GO" id="GO:0030295">
    <property type="term" value="F:protein kinase activator activity"/>
    <property type="evidence" value="ECO:0007669"/>
    <property type="project" value="TreeGrafter"/>
</dbReference>
<organism evidence="11 12">
    <name type="scientific">Sellimonas catena</name>
    <dbReference type="NCBI Taxonomy" id="2994035"/>
    <lineage>
        <taxon>Bacteria</taxon>
        <taxon>Bacillati</taxon>
        <taxon>Bacillota</taxon>
        <taxon>Clostridia</taxon>
        <taxon>Lachnospirales</taxon>
        <taxon>Lachnospiraceae</taxon>
        <taxon>Sellimonas</taxon>
    </lineage>
</organism>
<dbReference type="EMBL" id="BSBO01000056">
    <property type="protein sequence ID" value="GLG06241.1"/>
    <property type="molecule type" value="Genomic_DNA"/>
</dbReference>
<dbReference type="SMART" id="SM00387">
    <property type="entry name" value="HATPase_c"/>
    <property type="match status" value="1"/>
</dbReference>
<dbReference type="PROSITE" id="PS50109">
    <property type="entry name" value="HIS_KIN"/>
    <property type="match status" value="1"/>
</dbReference>
<evidence type="ECO:0000313" key="11">
    <source>
        <dbReference type="EMBL" id="GLG06241.1"/>
    </source>
</evidence>
<dbReference type="InterPro" id="IPR050351">
    <property type="entry name" value="BphY/WalK/GraS-like"/>
</dbReference>
<dbReference type="PANTHER" id="PTHR42878:SF7">
    <property type="entry name" value="SENSOR HISTIDINE KINASE GLRK"/>
    <property type="match status" value="1"/>
</dbReference>
<evidence type="ECO:0000256" key="6">
    <source>
        <dbReference type="ARBA" id="ARBA00022741"/>
    </source>
</evidence>
<protein>
    <recommendedName>
        <fullName evidence="3">histidine kinase</fullName>
        <ecNumber evidence="3">2.7.13.3</ecNumber>
    </recommendedName>
</protein>
<evidence type="ECO:0000256" key="9">
    <source>
        <dbReference type="ARBA" id="ARBA00023012"/>
    </source>
</evidence>
<dbReference type="PRINTS" id="PR00344">
    <property type="entry name" value="BCTRLSENSOR"/>
</dbReference>
<dbReference type="EC" id="2.7.13.3" evidence="3"/>
<dbReference type="CDD" id="cd00082">
    <property type="entry name" value="HisKA"/>
    <property type="match status" value="1"/>
</dbReference>
<evidence type="ECO:0000313" key="12">
    <source>
        <dbReference type="Proteomes" id="UP001145145"/>
    </source>
</evidence>
<evidence type="ECO:0000256" key="1">
    <source>
        <dbReference type="ARBA" id="ARBA00000085"/>
    </source>
</evidence>
<accession>A0A9W6CE83</accession>
<evidence type="ECO:0000256" key="3">
    <source>
        <dbReference type="ARBA" id="ARBA00012438"/>
    </source>
</evidence>
<comment type="subcellular location">
    <subcellularLocation>
        <location evidence="2">Membrane</location>
    </subcellularLocation>
</comment>
<dbReference type="Pfam" id="PF00512">
    <property type="entry name" value="HisKA"/>
    <property type="match status" value="1"/>
</dbReference>
<dbReference type="SMART" id="SM00388">
    <property type="entry name" value="HisKA"/>
    <property type="match status" value="1"/>
</dbReference>
<keyword evidence="9" id="KW-0902">Two-component regulatory system</keyword>
<dbReference type="InterPro" id="IPR004358">
    <property type="entry name" value="Sig_transdc_His_kin-like_C"/>
</dbReference>
<keyword evidence="12" id="KW-1185">Reference proteome</keyword>
<dbReference type="Gene3D" id="1.10.287.130">
    <property type="match status" value="1"/>
</dbReference>
<feature type="domain" description="Histidine kinase" evidence="10">
    <location>
        <begin position="94"/>
        <end position="307"/>
    </location>
</feature>
<dbReference type="InterPro" id="IPR036890">
    <property type="entry name" value="HATPase_C_sf"/>
</dbReference>
<evidence type="ECO:0000256" key="2">
    <source>
        <dbReference type="ARBA" id="ARBA00004370"/>
    </source>
</evidence>
<dbReference type="GO" id="GO:0000155">
    <property type="term" value="F:phosphorelay sensor kinase activity"/>
    <property type="evidence" value="ECO:0007669"/>
    <property type="project" value="InterPro"/>
</dbReference>
<dbReference type="InterPro" id="IPR003594">
    <property type="entry name" value="HATPase_dom"/>
</dbReference>
<comment type="catalytic activity">
    <reaction evidence="1">
        <text>ATP + protein L-histidine = ADP + protein N-phospho-L-histidine.</text>
        <dbReference type="EC" id="2.7.13.3"/>
    </reaction>
</comment>
<evidence type="ECO:0000259" key="10">
    <source>
        <dbReference type="PROSITE" id="PS50109"/>
    </source>
</evidence>
<dbReference type="PANTHER" id="PTHR42878">
    <property type="entry name" value="TWO-COMPONENT HISTIDINE KINASE"/>
    <property type="match status" value="1"/>
</dbReference>
<dbReference type="GO" id="GO:0005524">
    <property type="term" value="F:ATP binding"/>
    <property type="evidence" value="ECO:0007669"/>
    <property type="project" value="UniProtKB-KW"/>
</dbReference>
<dbReference type="SUPFAM" id="SSF47384">
    <property type="entry name" value="Homodimeric domain of signal transducing histidine kinase"/>
    <property type="match status" value="1"/>
</dbReference>